<reference evidence="1 2" key="1">
    <citation type="journal article" date="2022" name="Plant J.">
        <title>Chromosome-level genome of Camellia lanceoleosa provides a valuable resource for understanding genome evolution and self-incompatibility.</title>
        <authorList>
            <person name="Gong W."/>
            <person name="Xiao S."/>
            <person name="Wang L."/>
            <person name="Liao Z."/>
            <person name="Chang Y."/>
            <person name="Mo W."/>
            <person name="Hu G."/>
            <person name="Li W."/>
            <person name="Zhao G."/>
            <person name="Zhu H."/>
            <person name="Hu X."/>
            <person name="Ji K."/>
            <person name="Xiang X."/>
            <person name="Song Q."/>
            <person name="Yuan D."/>
            <person name="Jin S."/>
            <person name="Zhang L."/>
        </authorList>
    </citation>
    <scope>NUCLEOTIDE SEQUENCE [LARGE SCALE GENOMIC DNA]</scope>
    <source>
        <strain evidence="1">SQ_2022a</strain>
    </source>
</reference>
<accession>A0ACC0GI54</accession>
<comment type="caution">
    <text evidence="1">The sequence shown here is derived from an EMBL/GenBank/DDBJ whole genome shotgun (WGS) entry which is preliminary data.</text>
</comment>
<dbReference type="EMBL" id="CM045765">
    <property type="protein sequence ID" value="KAI7999850.1"/>
    <property type="molecule type" value="Genomic_DNA"/>
</dbReference>
<keyword evidence="2" id="KW-1185">Reference proteome</keyword>
<proteinExistence type="predicted"/>
<dbReference type="Proteomes" id="UP001060215">
    <property type="component" value="Chromosome 8"/>
</dbReference>
<evidence type="ECO:0000313" key="2">
    <source>
        <dbReference type="Proteomes" id="UP001060215"/>
    </source>
</evidence>
<evidence type="ECO:0000313" key="1">
    <source>
        <dbReference type="EMBL" id="KAI7999850.1"/>
    </source>
</evidence>
<name>A0ACC0GI54_9ERIC</name>
<sequence>MDDLTVSMLEKCRKSLPAIQMIVESTTDDEGKLFEALNLHDQLQQIISKYEEMEVALSSAVVEPPEKSDSPEEPPRDHLSGFAAAADVLVKFQTENGRNLDTQELRNSGKVAEFAGNQKAADSVPGSWHGGIISQVLIAVIVSIVVSVLLFILAFYFLRRKAKKKDIALQEDTSRNEITEVHKTRSNALKGLESGESTWSGVPKGLESGESTWSEVPKGLESDESTWSEAAKGLQSNESTTKSMPWRGLGNEERLGQWEGSD</sequence>
<organism evidence="1 2">
    <name type="scientific">Camellia lanceoleosa</name>
    <dbReference type="NCBI Taxonomy" id="1840588"/>
    <lineage>
        <taxon>Eukaryota</taxon>
        <taxon>Viridiplantae</taxon>
        <taxon>Streptophyta</taxon>
        <taxon>Embryophyta</taxon>
        <taxon>Tracheophyta</taxon>
        <taxon>Spermatophyta</taxon>
        <taxon>Magnoliopsida</taxon>
        <taxon>eudicotyledons</taxon>
        <taxon>Gunneridae</taxon>
        <taxon>Pentapetalae</taxon>
        <taxon>asterids</taxon>
        <taxon>Ericales</taxon>
        <taxon>Theaceae</taxon>
        <taxon>Camellia</taxon>
    </lineage>
</organism>
<protein>
    <submittedName>
        <fullName evidence="1">TOM1-like protein 2</fullName>
    </submittedName>
</protein>
<gene>
    <name evidence="1" type="ORF">LOK49_LG09G01678</name>
</gene>